<dbReference type="Proteomes" id="UP000199516">
    <property type="component" value="Unassembled WGS sequence"/>
</dbReference>
<dbReference type="EMBL" id="FONT01000005">
    <property type="protein sequence ID" value="SFE89983.1"/>
    <property type="molecule type" value="Genomic_DNA"/>
</dbReference>
<dbReference type="Gene3D" id="3.40.50.10600">
    <property type="entry name" value="SpoIIaa-like domains"/>
    <property type="match status" value="1"/>
</dbReference>
<name>A0A1I2EBD5_9BACI</name>
<dbReference type="STRING" id="930128.SAMN05192532_105238"/>
<organism evidence="1 2">
    <name type="scientific">Alteribacillus iranensis</name>
    <dbReference type="NCBI Taxonomy" id="930128"/>
    <lineage>
        <taxon>Bacteria</taxon>
        <taxon>Bacillati</taxon>
        <taxon>Bacillota</taxon>
        <taxon>Bacilli</taxon>
        <taxon>Bacillales</taxon>
        <taxon>Bacillaceae</taxon>
        <taxon>Alteribacillus</taxon>
    </lineage>
</organism>
<dbReference type="InterPro" id="IPR038396">
    <property type="entry name" value="SpoIIAA-like_sf"/>
</dbReference>
<dbReference type="Pfam" id="PF11964">
    <property type="entry name" value="SpoIIAA-like"/>
    <property type="match status" value="1"/>
</dbReference>
<evidence type="ECO:0000313" key="1">
    <source>
        <dbReference type="EMBL" id="SFE89983.1"/>
    </source>
</evidence>
<proteinExistence type="predicted"/>
<reference evidence="1 2" key="1">
    <citation type="submission" date="2016-10" db="EMBL/GenBank/DDBJ databases">
        <authorList>
            <person name="de Groot N.N."/>
        </authorList>
    </citation>
    <scope>NUCLEOTIDE SEQUENCE [LARGE SCALE GENOMIC DNA]</scope>
    <source>
        <strain evidence="1 2">DSM 23995</strain>
    </source>
</reference>
<dbReference type="RefSeq" id="WP_091662381.1">
    <property type="nucleotide sequence ID" value="NZ_FONT01000005.1"/>
</dbReference>
<dbReference type="InterPro" id="IPR036513">
    <property type="entry name" value="STAS_dom_sf"/>
</dbReference>
<dbReference type="SUPFAM" id="SSF52091">
    <property type="entry name" value="SpoIIaa-like"/>
    <property type="match status" value="1"/>
</dbReference>
<sequence length="120" mass="13950">MFRLLPSRDEQTIAVEIKGKPTKEDAEKMNQFAEVQFNDDQPFNIYAEIEQLDRPTLEGIMEGMKVDAKRWNQFNKFAVVSDENWISVSAKMGDILPGVTVKHFNKEEQDKAWNWIQKSA</sequence>
<dbReference type="AlphaFoldDB" id="A0A1I2EBD5"/>
<protein>
    <submittedName>
        <fullName evidence="1">SpoIIAA-like</fullName>
    </submittedName>
</protein>
<dbReference type="InterPro" id="IPR021866">
    <property type="entry name" value="SpoIIAA-like"/>
</dbReference>
<evidence type="ECO:0000313" key="2">
    <source>
        <dbReference type="Proteomes" id="UP000199516"/>
    </source>
</evidence>
<dbReference type="OrthoDB" id="2389786at2"/>
<gene>
    <name evidence="1" type="ORF">SAMN05192532_105238</name>
</gene>
<keyword evidence="2" id="KW-1185">Reference proteome</keyword>
<accession>A0A1I2EBD5</accession>